<reference evidence="2 3" key="1">
    <citation type="submission" date="2016-06" db="EMBL/GenBank/DDBJ databases">
        <title>Complete genome sequence of a saline-alkali tolerant type strain Dietzia timorensis ID05-A0528T.</title>
        <authorList>
            <person name="Wu X."/>
        </authorList>
    </citation>
    <scope>NUCLEOTIDE SEQUENCE [LARGE SCALE GENOMIC DNA]</scope>
    <source>
        <strain evidence="2 3">ID05-A0528</strain>
    </source>
</reference>
<evidence type="ECO:0000313" key="3">
    <source>
        <dbReference type="Proteomes" id="UP000186104"/>
    </source>
</evidence>
<keyword evidence="1" id="KW-0418">Kinase</keyword>
<proteinExistence type="inferred from homology"/>
<dbReference type="SUPFAM" id="SSF56112">
    <property type="entry name" value="Protein kinase-like (PK-like)"/>
    <property type="match status" value="1"/>
</dbReference>
<dbReference type="Gene3D" id="3.30.200.20">
    <property type="entry name" value="Phosphorylase Kinase, domain 1"/>
    <property type="match status" value="1"/>
</dbReference>
<dbReference type="EMBL" id="CP015961">
    <property type="protein sequence ID" value="ANI91931.1"/>
    <property type="molecule type" value="Genomic_DNA"/>
</dbReference>
<accession>A0A173LKE1</accession>
<dbReference type="Gene3D" id="1.10.510.10">
    <property type="entry name" value="Transferase(Phosphotransferase) domain 1"/>
    <property type="match status" value="1"/>
</dbReference>
<dbReference type="PIRSF" id="PIRSF006221">
    <property type="entry name" value="Ketosamine-3-kinase"/>
    <property type="match status" value="1"/>
</dbReference>
<dbReference type="Proteomes" id="UP000186104">
    <property type="component" value="Chromosome"/>
</dbReference>
<dbReference type="AlphaFoldDB" id="A0A173LKE1"/>
<dbReference type="GO" id="GO:0016301">
    <property type="term" value="F:kinase activity"/>
    <property type="evidence" value="ECO:0007669"/>
    <property type="project" value="UniProtKB-UniRule"/>
</dbReference>
<dbReference type="OrthoDB" id="5291879at2"/>
<sequence>MREFSKTDSTAPEGFFEAEAAGLRWLAEPKAIPVVEVRDVDADGLILEYLPSGRPSTDDARQFGRGLAALHDAGAPAFGFSPSAKSWFGPLHRPSEVPTTPREEFGEFWSADRLGPMLERAEANMTDAQVGVVSDAIDVIATGAFDGIAGCDREKPSRVHGDLWSGNVLWATSDGSAVGTLIDPSAHGGHRLEDLAMLSLFSAPHLGVIYEGYCEAHPLPEGWKKDIPAHVLFGLLAHVYLFGGSYTQPAESAALQTIERARELGAL</sequence>
<evidence type="ECO:0000313" key="2">
    <source>
        <dbReference type="EMBL" id="ANI91931.1"/>
    </source>
</evidence>
<protein>
    <recommendedName>
        <fullName evidence="4">Fructosamine kinase</fullName>
    </recommendedName>
</protein>
<dbReference type="InterPro" id="IPR011009">
    <property type="entry name" value="Kinase-like_dom_sf"/>
</dbReference>
<evidence type="ECO:0000256" key="1">
    <source>
        <dbReference type="PIRNR" id="PIRNR006221"/>
    </source>
</evidence>
<dbReference type="PANTHER" id="PTHR12149:SF8">
    <property type="entry name" value="PROTEIN-RIBULOSAMINE 3-KINASE"/>
    <property type="match status" value="1"/>
</dbReference>
<dbReference type="PANTHER" id="PTHR12149">
    <property type="entry name" value="FRUCTOSAMINE 3 KINASE-RELATED PROTEIN"/>
    <property type="match status" value="1"/>
</dbReference>
<gene>
    <name evidence="2" type="ORF">BJL86_1141</name>
</gene>
<dbReference type="RefSeq" id="WP_067470657.1">
    <property type="nucleotide sequence ID" value="NZ_CP015961.1"/>
</dbReference>
<evidence type="ECO:0008006" key="4">
    <source>
        <dbReference type="Google" id="ProtNLM"/>
    </source>
</evidence>
<dbReference type="InterPro" id="IPR016477">
    <property type="entry name" value="Fructo-/Ketosamine-3-kinase"/>
</dbReference>
<dbReference type="Gene3D" id="1.20.1270.240">
    <property type="match status" value="1"/>
</dbReference>
<comment type="similarity">
    <text evidence="1">Belongs to the fructosamine kinase family.</text>
</comment>
<keyword evidence="3" id="KW-1185">Reference proteome</keyword>
<dbReference type="Pfam" id="PF03881">
    <property type="entry name" value="Fructosamin_kin"/>
    <property type="match status" value="1"/>
</dbReference>
<organism evidence="2 3">
    <name type="scientific">Dietzia timorensis</name>
    <dbReference type="NCBI Taxonomy" id="499555"/>
    <lineage>
        <taxon>Bacteria</taxon>
        <taxon>Bacillati</taxon>
        <taxon>Actinomycetota</taxon>
        <taxon>Actinomycetes</taxon>
        <taxon>Mycobacteriales</taxon>
        <taxon>Dietziaceae</taxon>
        <taxon>Dietzia</taxon>
    </lineage>
</organism>
<dbReference type="STRING" id="499555.BJL86_1141"/>
<keyword evidence="1" id="KW-0808">Transferase</keyword>
<dbReference type="KEGG" id="dtm:BJL86_1141"/>
<name>A0A173LKE1_9ACTN</name>